<gene>
    <name evidence="7" type="ORF">HQ43_02585</name>
</gene>
<dbReference type="InterPro" id="IPR003439">
    <property type="entry name" value="ABC_transporter-like_ATP-bd"/>
</dbReference>
<dbReference type="Pfam" id="PF00005">
    <property type="entry name" value="ABC_tran"/>
    <property type="match status" value="1"/>
</dbReference>
<comment type="caution">
    <text evidence="7">The sequence shown here is derived from an EMBL/GenBank/DDBJ whole genome shotgun (WGS) entry which is preliminary data.</text>
</comment>
<dbReference type="Gene3D" id="3.40.50.300">
    <property type="entry name" value="P-loop containing nucleotide triphosphate hydrolases"/>
    <property type="match status" value="1"/>
</dbReference>
<proteinExistence type="predicted"/>
<keyword evidence="3" id="KW-0067">ATP-binding</keyword>
<dbReference type="SMART" id="SM00382">
    <property type="entry name" value="AAA"/>
    <property type="match status" value="1"/>
</dbReference>
<feature type="domain" description="ABC transporter" evidence="6">
    <location>
        <begin position="7"/>
        <end position="243"/>
    </location>
</feature>
<dbReference type="PANTHER" id="PTHR42794:SF1">
    <property type="entry name" value="HEMIN IMPORT ATP-BINDING PROTEIN HMUV"/>
    <property type="match status" value="1"/>
</dbReference>
<dbReference type="PROSITE" id="PS50893">
    <property type="entry name" value="ABC_TRANSPORTER_2"/>
    <property type="match status" value="1"/>
</dbReference>
<dbReference type="SUPFAM" id="SSF52540">
    <property type="entry name" value="P-loop containing nucleoside triphosphate hydrolases"/>
    <property type="match status" value="1"/>
</dbReference>
<protein>
    <recommendedName>
        <fullName evidence="6">ABC transporter domain-containing protein</fullName>
    </recommendedName>
</protein>
<name>A0ABR4XM57_9PORP</name>
<evidence type="ECO:0000256" key="5">
    <source>
        <dbReference type="ARBA" id="ARBA00037066"/>
    </source>
</evidence>
<evidence type="ECO:0000256" key="1">
    <source>
        <dbReference type="ARBA" id="ARBA00022448"/>
    </source>
</evidence>
<accession>A0ABR4XM57</accession>
<keyword evidence="2" id="KW-0547">Nucleotide-binding</keyword>
<dbReference type="PANTHER" id="PTHR42794">
    <property type="entry name" value="HEMIN IMPORT ATP-BINDING PROTEIN HMUV"/>
    <property type="match status" value="1"/>
</dbReference>
<keyword evidence="1" id="KW-0813">Transport</keyword>
<dbReference type="Proteomes" id="UP000030101">
    <property type="component" value="Unassembled WGS sequence"/>
</dbReference>
<evidence type="ECO:0000313" key="7">
    <source>
        <dbReference type="EMBL" id="KGN93088.1"/>
    </source>
</evidence>
<organism evidence="7 8">
    <name type="scientific">Porphyromonas canoris</name>
    <dbReference type="NCBI Taxonomy" id="36875"/>
    <lineage>
        <taxon>Bacteria</taxon>
        <taxon>Pseudomonadati</taxon>
        <taxon>Bacteroidota</taxon>
        <taxon>Bacteroidia</taxon>
        <taxon>Bacteroidales</taxon>
        <taxon>Porphyromonadaceae</taxon>
        <taxon>Porphyromonas</taxon>
    </lineage>
</organism>
<dbReference type="EMBL" id="JQZV01000005">
    <property type="protein sequence ID" value="KGN93088.1"/>
    <property type="molecule type" value="Genomic_DNA"/>
</dbReference>
<comment type="function">
    <text evidence="5">Part of the ABC transporter complex HmuTUV involved in hemin import. Responsible for energy coupling to the transport system.</text>
</comment>
<dbReference type="CDD" id="cd03214">
    <property type="entry name" value="ABC_Iron-Siderophores_B12_Hemin"/>
    <property type="match status" value="1"/>
</dbReference>
<evidence type="ECO:0000256" key="3">
    <source>
        <dbReference type="ARBA" id="ARBA00022840"/>
    </source>
</evidence>
<keyword evidence="8" id="KW-1185">Reference proteome</keyword>
<dbReference type="PROSITE" id="PS00211">
    <property type="entry name" value="ABC_TRANSPORTER_1"/>
    <property type="match status" value="1"/>
</dbReference>
<dbReference type="InterPro" id="IPR003593">
    <property type="entry name" value="AAA+_ATPase"/>
</dbReference>
<evidence type="ECO:0000313" key="8">
    <source>
        <dbReference type="Proteomes" id="UP000030101"/>
    </source>
</evidence>
<evidence type="ECO:0000256" key="4">
    <source>
        <dbReference type="ARBA" id="ARBA00022967"/>
    </source>
</evidence>
<reference evidence="7 8" key="1">
    <citation type="submission" date="2014-08" db="EMBL/GenBank/DDBJ databases">
        <title>Porphyromonas canoris strain:OH2762 Genome sequencing.</title>
        <authorList>
            <person name="Wallis C."/>
            <person name="Deusch O."/>
            <person name="O'Flynn C."/>
            <person name="Davis I."/>
            <person name="Jospin G."/>
            <person name="Darling A.E."/>
            <person name="Coil D.A."/>
            <person name="Alexiev A."/>
            <person name="Horsfall A."/>
            <person name="Kirkwood N."/>
            <person name="Harris S."/>
            <person name="Eisen J.A."/>
        </authorList>
    </citation>
    <scope>NUCLEOTIDE SEQUENCE [LARGE SCALE GENOMIC DNA]</scope>
    <source>
        <strain evidence="8">COT-108 OH2762</strain>
    </source>
</reference>
<evidence type="ECO:0000256" key="2">
    <source>
        <dbReference type="ARBA" id="ARBA00022741"/>
    </source>
</evidence>
<evidence type="ECO:0000259" key="6">
    <source>
        <dbReference type="PROSITE" id="PS50893"/>
    </source>
</evidence>
<sequence>MSNTPLFSLKDVTCGYSTGFETAGVSLSLEEGAFAGIVGANGSGKTTLFKGISGTLPLKRGTVEINGRDLSSFSLKDKAREMAIVTQFRDPVDLTAQEYVLMGRLPYRDRYQFFDKKEDIALAEHYMELTQTTHLRNKNMKELSGGEQQMLSIASALAQQPTVLLLDEPTAHLDIRHQMAFMNLLQELNEREKLTVLMILHDLSMAAEYCDYILMMKRGRPYAQGRPHDVLTYENIEAVFDTVVVVSSNPVSGKPIILPISARYLKSAERS</sequence>
<dbReference type="InterPro" id="IPR017871">
    <property type="entry name" value="ABC_transporter-like_CS"/>
</dbReference>
<dbReference type="InterPro" id="IPR027417">
    <property type="entry name" value="P-loop_NTPase"/>
</dbReference>
<keyword evidence="4" id="KW-1278">Translocase</keyword>
<dbReference type="RefSeq" id="WP_036789231.1">
    <property type="nucleotide sequence ID" value="NZ_JQZV01000005.1"/>
</dbReference>